<proteinExistence type="predicted"/>
<sequence length="29" mass="3646">MTVSNSSFGFTREWYIFNRLCFHCLYLFY</sequence>
<name>A0ABD2CDI8_VESMC</name>
<dbReference type="Proteomes" id="UP001607303">
    <property type="component" value="Unassembled WGS sequence"/>
</dbReference>
<dbReference type="EMBL" id="JAYRBN010000056">
    <property type="protein sequence ID" value="KAL2743105.1"/>
    <property type="molecule type" value="Genomic_DNA"/>
</dbReference>
<accession>A0ABD2CDI8</accession>
<gene>
    <name evidence="1" type="ORF">V1477_008594</name>
</gene>
<evidence type="ECO:0000313" key="2">
    <source>
        <dbReference type="Proteomes" id="UP001607303"/>
    </source>
</evidence>
<dbReference type="AlphaFoldDB" id="A0ABD2CDI8"/>
<comment type="caution">
    <text evidence="1">The sequence shown here is derived from an EMBL/GenBank/DDBJ whole genome shotgun (WGS) entry which is preliminary data.</text>
</comment>
<keyword evidence="2" id="KW-1185">Reference proteome</keyword>
<protein>
    <submittedName>
        <fullName evidence="1">Uncharacterized protein</fullName>
    </submittedName>
</protein>
<reference evidence="1 2" key="1">
    <citation type="journal article" date="2024" name="Ann. Entomol. Soc. Am.">
        <title>Genomic analyses of the southern and eastern yellowjacket wasps (Hymenoptera: Vespidae) reveal evolutionary signatures of social life.</title>
        <authorList>
            <person name="Catto M.A."/>
            <person name="Caine P.B."/>
            <person name="Orr S.E."/>
            <person name="Hunt B.G."/>
            <person name="Goodisman M.A.D."/>
        </authorList>
    </citation>
    <scope>NUCLEOTIDE SEQUENCE [LARGE SCALE GENOMIC DNA]</scope>
    <source>
        <strain evidence="1">232</strain>
        <tissue evidence="1">Head and thorax</tissue>
    </source>
</reference>
<evidence type="ECO:0000313" key="1">
    <source>
        <dbReference type="EMBL" id="KAL2743105.1"/>
    </source>
</evidence>
<organism evidence="1 2">
    <name type="scientific">Vespula maculifrons</name>
    <name type="common">Eastern yellow jacket</name>
    <name type="synonym">Wasp</name>
    <dbReference type="NCBI Taxonomy" id="7453"/>
    <lineage>
        <taxon>Eukaryota</taxon>
        <taxon>Metazoa</taxon>
        <taxon>Ecdysozoa</taxon>
        <taxon>Arthropoda</taxon>
        <taxon>Hexapoda</taxon>
        <taxon>Insecta</taxon>
        <taxon>Pterygota</taxon>
        <taxon>Neoptera</taxon>
        <taxon>Endopterygota</taxon>
        <taxon>Hymenoptera</taxon>
        <taxon>Apocrita</taxon>
        <taxon>Aculeata</taxon>
        <taxon>Vespoidea</taxon>
        <taxon>Vespidae</taxon>
        <taxon>Vespinae</taxon>
        <taxon>Vespula</taxon>
    </lineage>
</organism>